<dbReference type="GO" id="GO:0006281">
    <property type="term" value="P:DNA repair"/>
    <property type="evidence" value="ECO:0007669"/>
    <property type="project" value="TreeGrafter"/>
</dbReference>
<dbReference type="InterPro" id="IPR034144">
    <property type="entry name" value="TOPRIM_TopoIII"/>
</dbReference>
<keyword evidence="5 10" id="KW-0863">Zinc-finger</keyword>
<dbReference type="GO" id="GO:0003677">
    <property type="term" value="F:DNA binding"/>
    <property type="evidence" value="ECO:0007669"/>
    <property type="project" value="UniProtKB-KW"/>
</dbReference>
<dbReference type="GO" id="GO:0008270">
    <property type="term" value="F:zinc ion binding"/>
    <property type="evidence" value="ECO:0007669"/>
    <property type="project" value="UniProtKB-KW"/>
</dbReference>
<feature type="region of interest" description="Disordered" evidence="12">
    <location>
        <begin position="994"/>
        <end position="1036"/>
    </location>
</feature>
<dbReference type="InterPro" id="IPR006171">
    <property type="entry name" value="TOPRIM_dom"/>
</dbReference>
<comment type="similarity">
    <text evidence="2 11">Belongs to the type IA topoisomerase family.</text>
</comment>
<feature type="domain" description="Topo IA-type catalytic" evidence="15">
    <location>
        <begin position="170"/>
        <end position="620"/>
    </location>
</feature>
<dbReference type="PROSITE" id="PS00396">
    <property type="entry name" value="TOPO_IA_1"/>
    <property type="match status" value="1"/>
</dbReference>
<dbReference type="EC" id="5.6.2.1" evidence="3 11"/>
<dbReference type="FunFam" id="1.10.290.10:FF:000001">
    <property type="entry name" value="DNA topoisomerase"/>
    <property type="match status" value="1"/>
</dbReference>
<dbReference type="GO" id="GO:0005634">
    <property type="term" value="C:nucleus"/>
    <property type="evidence" value="ECO:0007669"/>
    <property type="project" value="TreeGrafter"/>
</dbReference>
<evidence type="ECO:0000256" key="10">
    <source>
        <dbReference type="PROSITE-ProRule" id="PRU01343"/>
    </source>
</evidence>
<dbReference type="CDD" id="cd03362">
    <property type="entry name" value="TOPRIM_TopoIA_TopoIII"/>
    <property type="match status" value="1"/>
</dbReference>
<comment type="caution">
    <text evidence="16">The sequence shown here is derived from an EMBL/GenBank/DDBJ whole genome shotgun (WGS) entry which is preliminary data.</text>
</comment>
<dbReference type="SMART" id="SM00493">
    <property type="entry name" value="TOPRIM"/>
    <property type="match status" value="1"/>
</dbReference>
<dbReference type="PROSITE" id="PS52039">
    <property type="entry name" value="TOPO_IA_2"/>
    <property type="match status" value="1"/>
</dbReference>
<feature type="region of interest" description="Disordered" evidence="12">
    <location>
        <begin position="881"/>
        <end position="903"/>
    </location>
</feature>
<dbReference type="InterPro" id="IPR010666">
    <property type="entry name" value="Znf_GRF"/>
</dbReference>
<dbReference type="GO" id="GO:0006310">
    <property type="term" value="P:DNA recombination"/>
    <property type="evidence" value="ECO:0007669"/>
    <property type="project" value="TreeGrafter"/>
</dbReference>
<dbReference type="PANTHER" id="PTHR11390">
    <property type="entry name" value="PROKARYOTIC DNA TOPOISOMERASE"/>
    <property type="match status" value="1"/>
</dbReference>
<keyword evidence="6" id="KW-0862">Zinc</keyword>
<feature type="domain" description="Toprim" evidence="13">
    <location>
        <begin position="5"/>
        <end position="152"/>
    </location>
</feature>
<dbReference type="SMART" id="SM00437">
    <property type="entry name" value="TOP1Ac"/>
    <property type="match status" value="1"/>
</dbReference>
<gene>
    <name evidence="16" type="ORF">FVE85_5426</name>
</gene>
<dbReference type="InterPro" id="IPR013825">
    <property type="entry name" value="Topo_IA_cen_sub2"/>
</dbReference>
<dbReference type="GO" id="GO:0006265">
    <property type="term" value="P:DNA topological change"/>
    <property type="evidence" value="ECO:0007669"/>
    <property type="project" value="InterPro"/>
</dbReference>
<feature type="compositionally biased region" description="Polar residues" evidence="12">
    <location>
        <begin position="1023"/>
        <end position="1036"/>
    </location>
</feature>
<evidence type="ECO:0000313" key="16">
    <source>
        <dbReference type="EMBL" id="KAA8497841.1"/>
    </source>
</evidence>
<dbReference type="InterPro" id="IPR023406">
    <property type="entry name" value="Topo_IA_AS"/>
</dbReference>
<dbReference type="Pfam" id="PF01131">
    <property type="entry name" value="Topoisom_bac"/>
    <property type="match status" value="1"/>
</dbReference>
<dbReference type="PROSITE" id="PS51999">
    <property type="entry name" value="ZF_GRF"/>
    <property type="match status" value="2"/>
</dbReference>
<evidence type="ECO:0000256" key="12">
    <source>
        <dbReference type="SAM" id="MobiDB-lite"/>
    </source>
</evidence>
<dbReference type="GO" id="GO:0003917">
    <property type="term" value="F:DNA topoisomerase type I (single strand cut, ATP-independent) activity"/>
    <property type="evidence" value="ECO:0007669"/>
    <property type="project" value="UniProtKB-EC"/>
</dbReference>
<keyword evidence="17" id="KW-1185">Reference proteome</keyword>
<dbReference type="SMART" id="SM00436">
    <property type="entry name" value="TOP1Bc"/>
    <property type="match status" value="1"/>
</dbReference>
<name>A0A5J4Z1W2_PORPP</name>
<accession>A0A5J4Z1W2</accession>
<keyword evidence="7 11" id="KW-0799">Topoisomerase</keyword>
<protein>
    <recommendedName>
        <fullName evidence="3 11">DNA topoisomerase</fullName>
        <ecNumber evidence="3 11">5.6.2.1</ecNumber>
    </recommendedName>
</protein>
<evidence type="ECO:0000259" key="13">
    <source>
        <dbReference type="PROSITE" id="PS50880"/>
    </source>
</evidence>
<dbReference type="Pfam" id="PF01751">
    <property type="entry name" value="Toprim"/>
    <property type="match status" value="1"/>
</dbReference>
<proteinExistence type="inferred from homology"/>
<dbReference type="InterPro" id="IPR003601">
    <property type="entry name" value="Topo_IA_2"/>
</dbReference>
<feature type="compositionally biased region" description="Low complexity" evidence="12">
    <location>
        <begin position="994"/>
        <end position="1006"/>
    </location>
</feature>
<keyword evidence="4" id="KW-0479">Metal-binding</keyword>
<reference evidence="17" key="1">
    <citation type="journal article" date="2019" name="Nat. Commun.">
        <title>Expansion of phycobilisome linker gene families in mesophilic red algae.</title>
        <authorList>
            <person name="Lee J."/>
            <person name="Kim D."/>
            <person name="Bhattacharya D."/>
            <person name="Yoon H.S."/>
        </authorList>
    </citation>
    <scope>NUCLEOTIDE SEQUENCE [LARGE SCALE GENOMIC DNA]</scope>
    <source>
        <strain evidence="17">CCMP 1328</strain>
    </source>
</reference>
<keyword evidence="8 11" id="KW-0238">DNA-binding</keyword>
<dbReference type="InterPro" id="IPR013824">
    <property type="entry name" value="Topo_IA_cen_sub1"/>
</dbReference>
<evidence type="ECO:0000256" key="9">
    <source>
        <dbReference type="ARBA" id="ARBA00023235"/>
    </source>
</evidence>
<dbReference type="InterPro" id="IPR013497">
    <property type="entry name" value="Topo_IA_cen"/>
</dbReference>
<dbReference type="InterPro" id="IPR023405">
    <property type="entry name" value="Topo_IA_core_domain"/>
</dbReference>
<dbReference type="OrthoDB" id="430051at2759"/>
<evidence type="ECO:0000256" key="11">
    <source>
        <dbReference type="RuleBase" id="RU362092"/>
    </source>
</evidence>
<dbReference type="OMA" id="MELAMGD"/>
<comment type="catalytic activity">
    <reaction evidence="1 11">
        <text>ATP-independent breakage of single-stranded DNA, followed by passage and rejoining.</text>
        <dbReference type="EC" id="5.6.2.1"/>
    </reaction>
</comment>
<evidence type="ECO:0000256" key="6">
    <source>
        <dbReference type="ARBA" id="ARBA00022833"/>
    </source>
</evidence>
<keyword evidence="9 11" id="KW-0413">Isomerase</keyword>
<dbReference type="PROSITE" id="PS50880">
    <property type="entry name" value="TOPRIM"/>
    <property type="match status" value="1"/>
</dbReference>
<evidence type="ECO:0000256" key="4">
    <source>
        <dbReference type="ARBA" id="ARBA00022723"/>
    </source>
</evidence>
<dbReference type="PANTHER" id="PTHR11390:SF21">
    <property type="entry name" value="DNA TOPOISOMERASE 3-ALPHA"/>
    <property type="match status" value="1"/>
</dbReference>
<evidence type="ECO:0000256" key="3">
    <source>
        <dbReference type="ARBA" id="ARBA00012891"/>
    </source>
</evidence>
<dbReference type="AlphaFoldDB" id="A0A5J4Z1W2"/>
<dbReference type="SUPFAM" id="SSF56712">
    <property type="entry name" value="Prokaryotic type I DNA topoisomerase"/>
    <property type="match status" value="1"/>
</dbReference>
<sequence length="1122" mass="124520">MPPVRVLCVAEKPSAAREISMVLAGGSKVVTRNSFSKYNRIMEFDMTQPQEMKIVFTSVSGHIKEVDFEPKCQSWQSYDPALLLNREASRVISRVSADKEPLERTLKHEARHCQVLILWLDCDSEGEKIAFEVMEIVKSGNPRIDVKRARFSAITRQDLFHALCHLQLPNERVADMVSARQEIDLRAGAAFTRFLTLLLTERFGGVQAVSRSTGKKQPISYGPCQFPALGLVVDRFLMIKNFKSQAFYVIDLLLKTRNGIPLKFEWARQRLFDQHAAQVCFLLCHEAALRANETARVCRKQRSERRRWKPLPLSTVEMQIAASRKLQMTSEQAMNAAEALYTNGFISYPRTETDVFNPNIDLRAIVAEQAGDARWSGFVSQLLGGDGGNENNAQAGGIRFERPRAGKHDDQAHPPIHPLRCAPSSSGFGDPHQDRLFEYITRRFLASCSVDAVGSETLVEVQIGMERFSTKALIVERKGFYEVFTYERWAERDLPDLQEGDEVSIDEMHLRTSETEPPPLLAESDLISLMDRHGIGTDATIAEHVKKIQERGYVTKNAQNRFVPMTLGLGLVSGFELCEVFLARPTVRAEQEAELKRVGTGEVHMDVMLSHAMDLYRTLFTSLLDRRSRFVSAFEPYFDRKHTEWTVQVELFSLCRCGRPMQLAVERGAVATSEPGATRERALLCSPCALQLKLPRNNSHLVPFEHTCPICRFQVLEVHNHTTRKTHKLCPWCFSFPPPDQQAPLDQQEQQHHVTSTGIGFAGLRCFACTHADCALAHGEAVLCDRVLACTICQDGKNYALVGVRGRFKIKCESEHRDCYSYTFPGEVLDVRAAPGSCVKCSAQRLQVSWKPRMVPSSVRALMDICVWCDGEYHAALHALGESPPKQPESGQRPQVGTRPLRQVPGTAAGHLQVDIEDLHNQMPARPAANASSGTPLLAGTVSVPVCRGHQLEMARRTTVNGKNAGREFFTCSRPQAEKCDDFVWVDQATTNRGAAGSANNASGVGPDRRGPPGGRKKGNGMAWQSVNGSEGNTYGSGRVAVPNENTAPLCSGHARPMNINVTKKAGTNEGRQFWSCSAYPNSCNSFKWVDGVSLASTSAQAAAATAAATLRPAKATTKRKR</sequence>
<dbReference type="InterPro" id="IPR000380">
    <property type="entry name" value="Topo_IA"/>
</dbReference>
<evidence type="ECO:0000259" key="14">
    <source>
        <dbReference type="PROSITE" id="PS51999"/>
    </source>
</evidence>
<dbReference type="Pfam" id="PF06839">
    <property type="entry name" value="Zn_ribbon_GRF"/>
    <property type="match status" value="2"/>
</dbReference>
<dbReference type="InterPro" id="IPR003602">
    <property type="entry name" value="Topo_IA_DNA-bd_dom"/>
</dbReference>
<evidence type="ECO:0000256" key="2">
    <source>
        <dbReference type="ARBA" id="ARBA00009446"/>
    </source>
</evidence>
<dbReference type="InterPro" id="IPR013826">
    <property type="entry name" value="Topo_IA_cen_sub3"/>
</dbReference>
<evidence type="ECO:0000256" key="5">
    <source>
        <dbReference type="ARBA" id="ARBA00022771"/>
    </source>
</evidence>
<evidence type="ECO:0000313" key="17">
    <source>
        <dbReference type="Proteomes" id="UP000324585"/>
    </source>
</evidence>
<dbReference type="Gene3D" id="1.10.290.10">
    <property type="entry name" value="Topoisomerase I, domain 4"/>
    <property type="match status" value="1"/>
</dbReference>
<organism evidence="16 17">
    <name type="scientific">Porphyridium purpureum</name>
    <name type="common">Red alga</name>
    <name type="synonym">Porphyridium cruentum</name>
    <dbReference type="NCBI Taxonomy" id="35688"/>
    <lineage>
        <taxon>Eukaryota</taxon>
        <taxon>Rhodophyta</taxon>
        <taxon>Bangiophyceae</taxon>
        <taxon>Porphyridiales</taxon>
        <taxon>Porphyridiaceae</taxon>
        <taxon>Porphyridium</taxon>
    </lineage>
</organism>
<feature type="domain" description="GRF-type" evidence="14">
    <location>
        <begin position="947"/>
        <end position="989"/>
    </location>
</feature>
<evidence type="ECO:0000256" key="8">
    <source>
        <dbReference type="ARBA" id="ARBA00023125"/>
    </source>
</evidence>
<dbReference type="GO" id="GO:0031422">
    <property type="term" value="C:RecQ family helicase-topoisomerase III complex"/>
    <property type="evidence" value="ECO:0007669"/>
    <property type="project" value="TreeGrafter"/>
</dbReference>
<feature type="domain" description="GRF-type" evidence="14">
    <location>
        <begin position="1051"/>
        <end position="1093"/>
    </location>
</feature>
<dbReference type="Gene3D" id="3.40.50.140">
    <property type="match status" value="1"/>
</dbReference>
<comment type="function">
    <text evidence="11">Introduces a single-strand break via transesterification at a target site in duplex DNA. Releases the supercoiling and torsional tension of DNA introduced during the DNA replication and transcription by transiently cleaving and rejoining one strand of the DNA duplex. The scissile phosphodiester is attacked by the catalytic tyrosine of the enzyme, resulting in the formation of a DNA-(5'-phosphotyrosyl)-enzyme intermediate and the expulsion of a 3'-OH DNA strand.</text>
</comment>
<dbReference type="FunFam" id="3.40.50.140:FF:000003">
    <property type="entry name" value="DNA topoisomerase"/>
    <property type="match status" value="1"/>
</dbReference>
<evidence type="ECO:0000259" key="15">
    <source>
        <dbReference type="PROSITE" id="PS52039"/>
    </source>
</evidence>
<dbReference type="EMBL" id="VRMN01000001">
    <property type="protein sequence ID" value="KAA8497841.1"/>
    <property type="molecule type" value="Genomic_DNA"/>
</dbReference>
<dbReference type="PRINTS" id="PR00417">
    <property type="entry name" value="PRTPISMRASEI"/>
</dbReference>
<dbReference type="CDD" id="cd00186">
    <property type="entry name" value="TOP1Ac"/>
    <property type="match status" value="1"/>
</dbReference>
<evidence type="ECO:0000256" key="7">
    <source>
        <dbReference type="ARBA" id="ARBA00023029"/>
    </source>
</evidence>
<dbReference type="Gene3D" id="2.70.20.10">
    <property type="entry name" value="Topoisomerase I, domain 3"/>
    <property type="match status" value="1"/>
</dbReference>
<dbReference type="Gene3D" id="1.10.460.10">
    <property type="entry name" value="Topoisomerase I, domain 2"/>
    <property type="match status" value="1"/>
</dbReference>
<evidence type="ECO:0000256" key="1">
    <source>
        <dbReference type="ARBA" id="ARBA00000213"/>
    </source>
</evidence>
<dbReference type="Proteomes" id="UP000324585">
    <property type="component" value="Unassembled WGS sequence"/>
</dbReference>